<accession>A0A6C0DBY3</accession>
<dbReference type="EMBL" id="MN739577">
    <property type="protein sequence ID" value="QHT13922.1"/>
    <property type="molecule type" value="Genomic_DNA"/>
</dbReference>
<evidence type="ECO:0000313" key="2">
    <source>
        <dbReference type="EMBL" id="QHT13922.1"/>
    </source>
</evidence>
<reference evidence="2" key="1">
    <citation type="journal article" date="2020" name="Nature">
        <title>Giant virus diversity and host interactions through global metagenomics.</title>
        <authorList>
            <person name="Schulz F."/>
            <person name="Roux S."/>
            <person name="Paez-Espino D."/>
            <person name="Jungbluth S."/>
            <person name="Walsh D.A."/>
            <person name="Denef V.J."/>
            <person name="McMahon K.D."/>
            <person name="Konstantinidis K.T."/>
            <person name="Eloe-Fadrosh E.A."/>
            <person name="Kyrpides N.C."/>
            <person name="Woyke T."/>
        </authorList>
    </citation>
    <scope>NUCLEOTIDE SEQUENCE</scope>
    <source>
        <strain evidence="2">GVMAG-M-3300023174-134</strain>
    </source>
</reference>
<sequence length="186" mass="22050">MDNSFLSKIEQLKDDYYDRNGKNVIFKKNQKTECAKQISNNIDIDLLMKNTMFNVPNTNKIYFSYEMFKLYANDDNYEIIQKNLLALIQICIYNFSNFELHMNINSFTVSACERHKKFVMSITQQCLQEKKNYSYLLTKFYVYYTPNTVSNIIQIITPFIDPVVRPKFVLYNKSESDDLLKNLLGL</sequence>
<name>A0A6C0DBY3_9ZZZZ</name>
<dbReference type="InterPro" id="IPR036865">
    <property type="entry name" value="CRAL-TRIO_dom_sf"/>
</dbReference>
<dbReference type="Pfam" id="PF00650">
    <property type="entry name" value="CRAL_TRIO"/>
    <property type="match status" value="1"/>
</dbReference>
<dbReference type="SUPFAM" id="SSF52087">
    <property type="entry name" value="CRAL/TRIO domain"/>
    <property type="match status" value="1"/>
</dbReference>
<organism evidence="2">
    <name type="scientific">viral metagenome</name>
    <dbReference type="NCBI Taxonomy" id="1070528"/>
    <lineage>
        <taxon>unclassified sequences</taxon>
        <taxon>metagenomes</taxon>
        <taxon>organismal metagenomes</taxon>
    </lineage>
</organism>
<dbReference type="InterPro" id="IPR001251">
    <property type="entry name" value="CRAL-TRIO_dom"/>
</dbReference>
<proteinExistence type="predicted"/>
<feature type="domain" description="CRAL-TRIO" evidence="1">
    <location>
        <begin position="119"/>
        <end position="181"/>
    </location>
</feature>
<dbReference type="AlphaFoldDB" id="A0A6C0DBY3"/>
<protein>
    <recommendedName>
        <fullName evidence="1">CRAL-TRIO domain-containing protein</fullName>
    </recommendedName>
</protein>
<evidence type="ECO:0000259" key="1">
    <source>
        <dbReference type="Pfam" id="PF00650"/>
    </source>
</evidence>
<dbReference type="Gene3D" id="3.40.525.10">
    <property type="entry name" value="CRAL-TRIO lipid binding domain"/>
    <property type="match status" value="1"/>
</dbReference>